<evidence type="ECO:0000313" key="10">
    <source>
        <dbReference type="Proteomes" id="UP000198921"/>
    </source>
</evidence>
<reference evidence="10" key="1">
    <citation type="submission" date="2016-10" db="EMBL/GenBank/DDBJ databases">
        <authorList>
            <person name="Varghese N."/>
            <person name="Submissions S."/>
        </authorList>
    </citation>
    <scope>NUCLEOTIDE SEQUENCE [LARGE SCALE GENOMIC DNA]</scope>
    <source>
        <strain evidence="10">DSM 45422</strain>
    </source>
</reference>
<feature type="transmembrane region" description="Helical" evidence="7">
    <location>
        <begin position="178"/>
        <end position="197"/>
    </location>
</feature>
<dbReference type="AlphaFoldDB" id="A0A1H3GLC3"/>
<evidence type="ECO:0000256" key="3">
    <source>
        <dbReference type="ARBA" id="ARBA00022475"/>
    </source>
</evidence>
<dbReference type="GO" id="GO:0005886">
    <property type="term" value="C:plasma membrane"/>
    <property type="evidence" value="ECO:0007669"/>
    <property type="project" value="UniProtKB-SubCell"/>
</dbReference>
<dbReference type="PROSITE" id="PS00216">
    <property type="entry name" value="SUGAR_TRANSPORT_1"/>
    <property type="match status" value="1"/>
</dbReference>
<feature type="transmembrane region" description="Helical" evidence="7">
    <location>
        <begin position="147"/>
        <end position="172"/>
    </location>
</feature>
<accession>A0A1H3GLC3</accession>
<evidence type="ECO:0000256" key="2">
    <source>
        <dbReference type="ARBA" id="ARBA00022448"/>
    </source>
</evidence>
<keyword evidence="4 7" id="KW-0812">Transmembrane</keyword>
<feature type="transmembrane region" description="Helical" evidence="7">
    <location>
        <begin position="112"/>
        <end position="135"/>
    </location>
</feature>
<evidence type="ECO:0000256" key="4">
    <source>
        <dbReference type="ARBA" id="ARBA00022692"/>
    </source>
</evidence>
<dbReference type="Proteomes" id="UP000198921">
    <property type="component" value="Unassembled WGS sequence"/>
</dbReference>
<keyword evidence="2" id="KW-0813">Transport</keyword>
<dbReference type="Pfam" id="PF07690">
    <property type="entry name" value="MFS_1"/>
    <property type="match status" value="1"/>
</dbReference>
<evidence type="ECO:0000256" key="1">
    <source>
        <dbReference type="ARBA" id="ARBA00004651"/>
    </source>
</evidence>
<feature type="transmembrane region" description="Helical" evidence="7">
    <location>
        <begin position="313"/>
        <end position="336"/>
    </location>
</feature>
<dbReference type="InterPro" id="IPR005829">
    <property type="entry name" value="Sugar_transporter_CS"/>
</dbReference>
<feature type="transmembrane region" description="Helical" evidence="7">
    <location>
        <begin position="21"/>
        <end position="39"/>
    </location>
</feature>
<keyword evidence="6 7" id="KW-0472">Membrane</keyword>
<dbReference type="InterPro" id="IPR050171">
    <property type="entry name" value="MFS_Transporters"/>
</dbReference>
<proteinExistence type="predicted"/>
<sequence length="417" mass="41629">MPVRPAGLPCCVPARRASRAASFWTAAALLVLVLAASGVPSPLYRVYQERLGFSAGVLTTVFGIYAIALLATLLVVGALSDHVGRRPVVVAGMLLQVVAMTLFWAADSVGWLLAARVVQGVSVGALTGALGATLLDHQRADRPLGALLNSAVPGFAIALGAVSAGLAVDLVAAPTDRVFGTLTVLFGVAAGVALLLPESSPRTPGALASLRPRVHVPAAQRAAFLVALPCLAAMWALGGLYLALGPSVAAGVFGLTDHLVGSLVIVAMHGMGAVGSVSLRNAVPHTAMTTGCLVFAAGVSGTIVSLATESIALFFAATAVSGFGFGAAFLGAVATVTAGVAPGERGGLLSSVFVVGYLAFSLPAVAAGLVSGAVGLRPTTVGYGVVVVALALGAVAGLQRRRRAEQRTAEQPQPVAA</sequence>
<dbReference type="STRING" id="1137993.SAMN05660209_01913"/>
<name>A0A1H3GLC3_9ACTN</name>
<dbReference type="PANTHER" id="PTHR23517">
    <property type="entry name" value="RESISTANCE PROTEIN MDTM, PUTATIVE-RELATED-RELATED"/>
    <property type="match status" value="1"/>
</dbReference>
<evidence type="ECO:0000256" key="7">
    <source>
        <dbReference type="SAM" id="Phobius"/>
    </source>
</evidence>
<evidence type="ECO:0000313" key="9">
    <source>
        <dbReference type="EMBL" id="SDY03897.1"/>
    </source>
</evidence>
<dbReference type="InterPro" id="IPR036259">
    <property type="entry name" value="MFS_trans_sf"/>
</dbReference>
<keyword evidence="10" id="KW-1185">Reference proteome</keyword>
<feature type="transmembrane region" description="Helical" evidence="7">
    <location>
        <begin position="218"/>
        <end position="244"/>
    </location>
</feature>
<feature type="transmembrane region" description="Helical" evidence="7">
    <location>
        <begin position="286"/>
        <end position="307"/>
    </location>
</feature>
<feature type="transmembrane region" description="Helical" evidence="7">
    <location>
        <begin position="380"/>
        <end position="398"/>
    </location>
</feature>
<keyword evidence="5 7" id="KW-1133">Transmembrane helix</keyword>
<dbReference type="PANTHER" id="PTHR23517:SF13">
    <property type="entry name" value="MAJOR FACILITATOR SUPERFAMILY MFS_1"/>
    <property type="match status" value="1"/>
</dbReference>
<feature type="domain" description="Major facilitator superfamily (MFS) profile" evidence="8">
    <location>
        <begin position="21"/>
        <end position="417"/>
    </location>
</feature>
<feature type="transmembrane region" description="Helical" evidence="7">
    <location>
        <begin position="51"/>
        <end position="76"/>
    </location>
</feature>
<evidence type="ECO:0000256" key="5">
    <source>
        <dbReference type="ARBA" id="ARBA00022989"/>
    </source>
</evidence>
<keyword evidence="3" id="KW-1003">Cell membrane</keyword>
<dbReference type="GO" id="GO:0022857">
    <property type="term" value="F:transmembrane transporter activity"/>
    <property type="evidence" value="ECO:0007669"/>
    <property type="project" value="InterPro"/>
</dbReference>
<feature type="transmembrane region" description="Helical" evidence="7">
    <location>
        <begin position="88"/>
        <end position="106"/>
    </location>
</feature>
<evidence type="ECO:0000256" key="6">
    <source>
        <dbReference type="ARBA" id="ARBA00023136"/>
    </source>
</evidence>
<feature type="transmembrane region" description="Helical" evidence="7">
    <location>
        <begin position="259"/>
        <end position="279"/>
    </location>
</feature>
<gene>
    <name evidence="9" type="ORF">SAMN05660209_01913</name>
</gene>
<organism evidence="9 10">
    <name type="scientific">Geodermatophilus africanus</name>
    <dbReference type="NCBI Taxonomy" id="1137993"/>
    <lineage>
        <taxon>Bacteria</taxon>
        <taxon>Bacillati</taxon>
        <taxon>Actinomycetota</taxon>
        <taxon>Actinomycetes</taxon>
        <taxon>Geodermatophilales</taxon>
        <taxon>Geodermatophilaceae</taxon>
        <taxon>Geodermatophilus</taxon>
    </lineage>
</organism>
<dbReference type="SUPFAM" id="SSF103473">
    <property type="entry name" value="MFS general substrate transporter"/>
    <property type="match status" value="1"/>
</dbReference>
<dbReference type="InterPro" id="IPR020846">
    <property type="entry name" value="MFS_dom"/>
</dbReference>
<protein>
    <submittedName>
        <fullName evidence="9">Predicted arabinose efflux permease, MFS family</fullName>
    </submittedName>
</protein>
<dbReference type="PROSITE" id="PS50850">
    <property type="entry name" value="MFS"/>
    <property type="match status" value="1"/>
</dbReference>
<dbReference type="OrthoDB" id="3177957at2"/>
<dbReference type="Gene3D" id="1.20.1250.20">
    <property type="entry name" value="MFS general substrate transporter like domains"/>
    <property type="match status" value="1"/>
</dbReference>
<evidence type="ECO:0000259" key="8">
    <source>
        <dbReference type="PROSITE" id="PS50850"/>
    </source>
</evidence>
<comment type="subcellular location">
    <subcellularLocation>
        <location evidence="1">Cell membrane</location>
        <topology evidence="1">Multi-pass membrane protein</topology>
    </subcellularLocation>
</comment>
<feature type="transmembrane region" description="Helical" evidence="7">
    <location>
        <begin position="348"/>
        <end position="374"/>
    </location>
</feature>
<dbReference type="InterPro" id="IPR011701">
    <property type="entry name" value="MFS"/>
</dbReference>
<dbReference type="EMBL" id="FNOT01000004">
    <property type="protein sequence ID" value="SDY03897.1"/>
    <property type="molecule type" value="Genomic_DNA"/>
</dbReference>